<feature type="transmembrane region" description="Helical" evidence="10">
    <location>
        <begin position="171"/>
        <end position="190"/>
    </location>
</feature>
<proteinExistence type="inferred from homology"/>
<evidence type="ECO:0000313" key="11">
    <source>
        <dbReference type="EMBL" id="KAK2607150.1"/>
    </source>
</evidence>
<feature type="transmembrane region" description="Helical" evidence="10">
    <location>
        <begin position="300"/>
        <end position="319"/>
    </location>
</feature>
<evidence type="ECO:0000256" key="3">
    <source>
        <dbReference type="ARBA" id="ARBA00004721"/>
    </source>
</evidence>
<gene>
    <name evidence="11" type="ORF">N8I77_005852</name>
</gene>
<dbReference type="Gene3D" id="1.10.357.140">
    <property type="entry name" value="UbiA prenyltransferase"/>
    <property type="match status" value="1"/>
</dbReference>
<keyword evidence="8 10" id="KW-0472">Membrane</keyword>
<dbReference type="PANTHER" id="PTHR11048">
    <property type="entry name" value="PRENYLTRANSFERASES"/>
    <property type="match status" value="1"/>
</dbReference>
<comment type="pathway">
    <text evidence="3">Secondary metabolite biosynthesis; terpenoid biosynthesis.</text>
</comment>
<sequence>MEKKELFPGLPPYKDPTRGLLSKLPPPWIPYGQLMRLDRPGGFYAYYFPYLIGFTYASCIAPTPLEPKFLLRWALVLLPFSLLLRGVACTWNDTVDQKFDRCVRRTCHRPVARGAVTTTQGHLFTLIQAILLYIVVINLGVSSTCILHTTVTVVLFCVYALMKRITYYPEVVLGVPFAWAIFFSVAALGMEPLDAHIVWSTVSMFGSNALWTVTYSVIYSHQDIADDEAAGVKNMAVRFKNGTKPLVGLLTFAQVALLAVCGLWAGFGPLYYIGSVGGVAAAMAYYIYDVDLGKPESCFAWFGYQFWTVGGAYMLGLAGELLRRM</sequence>
<evidence type="ECO:0000256" key="10">
    <source>
        <dbReference type="SAM" id="Phobius"/>
    </source>
</evidence>
<evidence type="ECO:0000256" key="1">
    <source>
        <dbReference type="ARBA" id="ARBA00001946"/>
    </source>
</evidence>
<dbReference type="GO" id="GO:0008412">
    <property type="term" value="F:4-hydroxybenzoate polyprenyltransferase activity"/>
    <property type="evidence" value="ECO:0007669"/>
    <property type="project" value="TreeGrafter"/>
</dbReference>
<dbReference type="PROSITE" id="PS00943">
    <property type="entry name" value="UBIA"/>
    <property type="match status" value="1"/>
</dbReference>
<dbReference type="Gene3D" id="1.20.120.1780">
    <property type="entry name" value="UbiA prenyltransferase"/>
    <property type="match status" value="1"/>
</dbReference>
<keyword evidence="5" id="KW-0808">Transferase</keyword>
<feature type="transmembrane region" description="Helical" evidence="10">
    <location>
        <begin position="246"/>
        <end position="265"/>
    </location>
</feature>
<protein>
    <recommendedName>
        <fullName evidence="9">Diterpenoid pyrone biosynthesis cluster protein C</fullName>
    </recommendedName>
</protein>
<comment type="caution">
    <text evidence="11">The sequence shown here is derived from an EMBL/GenBank/DDBJ whole genome shotgun (WGS) entry which is preliminary data.</text>
</comment>
<organism evidence="11 12">
    <name type="scientific">Phomopsis amygdali</name>
    <name type="common">Fusicoccum amygdali</name>
    <dbReference type="NCBI Taxonomy" id="1214568"/>
    <lineage>
        <taxon>Eukaryota</taxon>
        <taxon>Fungi</taxon>
        <taxon>Dikarya</taxon>
        <taxon>Ascomycota</taxon>
        <taxon>Pezizomycotina</taxon>
        <taxon>Sordariomycetes</taxon>
        <taxon>Sordariomycetidae</taxon>
        <taxon>Diaporthales</taxon>
        <taxon>Diaporthaceae</taxon>
        <taxon>Diaporthe</taxon>
    </lineage>
</organism>
<reference evidence="11" key="1">
    <citation type="submission" date="2023-06" db="EMBL/GenBank/DDBJ databases">
        <authorList>
            <person name="Noh H."/>
        </authorList>
    </citation>
    <scope>NUCLEOTIDE SEQUENCE</scope>
    <source>
        <strain evidence="11">DUCC20226</strain>
    </source>
</reference>
<evidence type="ECO:0000256" key="8">
    <source>
        <dbReference type="ARBA" id="ARBA00023136"/>
    </source>
</evidence>
<evidence type="ECO:0000256" key="6">
    <source>
        <dbReference type="ARBA" id="ARBA00022692"/>
    </source>
</evidence>
<dbReference type="InterPro" id="IPR044878">
    <property type="entry name" value="UbiA_sf"/>
</dbReference>
<dbReference type="InterPro" id="IPR030470">
    <property type="entry name" value="UbiA_prenylTrfase_CS"/>
</dbReference>
<evidence type="ECO:0000256" key="9">
    <source>
        <dbReference type="ARBA" id="ARBA00075214"/>
    </source>
</evidence>
<dbReference type="GO" id="GO:0006744">
    <property type="term" value="P:ubiquinone biosynthetic process"/>
    <property type="evidence" value="ECO:0007669"/>
    <property type="project" value="TreeGrafter"/>
</dbReference>
<evidence type="ECO:0000256" key="2">
    <source>
        <dbReference type="ARBA" id="ARBA00004141"/>
    </source>
</evidence>
<keyword evidence="12" id="KW-1185">Reference proteome</keyword>
<evidence type="ECO:0000256" key="5">
    <source>
        <dbReference type="ARBA" id="ARBA00022679"/>
    </source>
</evidence>
<dbReference type="GO" id="GO:0005743">
    <property type="term" value="C:mitochondrial inner membrane"/>
    <property type="evidence" value="ECO:0007669"/>
    <property type="project" value="TreeGrafter"/>
</dbReference>
<dbReference type="InterPro" id="IPR000537">
    <property type="entry name" value="UbiA_prenyltransferase"/>
</dbReference>
<keyword evidence="6 10" id="KW-0812">Transmembrane</keyword>
<evidence type="ECO:0000256" key="7">
    <source>
        <dbReference type="ARBA" id="ARBA00022989"/>
    </source>
</evidence>
<feature type="transmembrane region" description="Helical" evidence="10">
    <location>
        <begin position="130"/>
        <end position="159"/>
    </location>
</feature>
<feature type="transmembrane region" description="Helical" evidence="10">
    <location>
        <begin position="271"/>
        <end position="288"/>
    </location>
</feature>
<dbReference type="InterPro" id="IPR039653">
    <property type="entry name" value="Prenyltransferase"/>
</dbReference>
<keyword evidence="7 10" id="KW-1133">Transmembrane helix</keyword>
<evidence type="ECO:0000256" key="4">
    <source>
        <dbReference type="ARBA" id="ARBA00005985"/>
    </source>
</evidence>
<dbReference type="AlphaFoldDB" id="A0AAD9W5Z7"/>
<dbReference type="FunFam" id="1.10.357.140:FF:000008">
    <property type="entry name" value="4-hydroxybenzoate octaprenyltransferase"/>
    <property type="match status" value="1"/>
</dbReference>
<feature type="transmembrane region" description="Helical" evidence="10">
    <location>
        <begin position="44"/>
        <end position="62"/>
    </location>
</feature>
<accession>A0AAD9W5Z7</accession>
<dbReference type="EMBL" id="JAUJFL010000003">
    <property type="protein sequence ID" value="KAK2607150.1"/>
    <property type="molecule type" value="Genomic_DNA"/>
</dbReference>
<feature type="transmembrane region" description="Helical" evidence="10">
    <location>
        <begin position="196"/>
        <end position="218"/>
    </location>
</feature>
<dbReference type="CDD" id="cd13959">
    <property type="entry name" value="PT_UbiA_COQ2"/>
    <property type="match status" value="1"/>
</dbReference>
<dbReference type="Proteomes" id="UP001265746">
    <property type="component" value="Unassembled WGS sequence"/>
</dbReference>
<dbReference type="PANTHER" id="PTHR11048:SF39">
    <property type="entry name" value="POLYPRENYL TRANSFERASE AUSN"/>
    <property type="match status" value="1"/>
</dbReference>
<comment type="similarity">
    <text evidence="4">Belongs to the UbiA prenyltransferase family.</text>
</comment>
<comment type="subcellular location">
    <subcellularLocation>
        <location evidence="2">Membrane</location>
        <topology evidence="2">Multi-pass membrane protein</topology>
    </subcellularLocation>
</comment>
<dbReference type="FunFam" id="1.20.120.1780:FF:000001">
    <property type="entry name" value="4-hydroxybenzoate octaprenyltransferase"/>
    <property type="match status" value="1"/>
</dbReference>
<comment type="cofactor">
    <cofactor evidence="1">
        <name>Mg(2+)</name>
        <dbReference type="ChEBI" id="CHEBI:18420"/>
    </cofactor>
</comment>
<dbReference type="Pfam" id="PF01040">
    <property type="entry name" value="UbiA"/>
    <property type="match status" value="1"/>
</dbReference>
<evidence type="ECO:0000313" key="12">
    <source>
        <dbReference type="Proteomes" id="UP001265746"/>
    </source>
</evidence>
<name>A0AAD9W5Z7_PHOAM</name>
<feature type="transmembrane region" description="Helical" evidence="10">
    <location>
        <begin position="69"/>
        <end position="88"/>
    </location>
</feature>